<name>W9H2V7_9PROT</name>
<dbReference type="STRING" id="1385369.N825_36605"/>
<dbReference type="AlphaFoldDB" id="W9H2V7"/>
<gene>
    <name evidence="1" type="ORF">N825_36605</name>
</gene>
<proteinExistence type="predicted"/>
<reference evidence="1 2" key="1">
    <citation type="submission" date="2013-08" db="EMBL/GenBank/DDBJ databases">
        <title>The genome sequence of Skermanella stibiiresistens.</title>
        <authorList>
            <person name="Zhu W."/>
            <person name="Wang G."/>
        </authorList>
    </citation>
    <scope>NUCLEOTIDE SEQUENCE [LARGE SCALE GENOMIC DNA]</scope>
    <source>
        <strain evidence="1 2">SB22</strain>
    </source>
</reference>
<comment type="caution">
    <text evidence="1">The sequence shown here is derived from an EMBL/GenBank/DDBJ whole genome shotgun (WGS) entry which is preliminary data.</text>
</comment>
<dbReference type="EMBL" id="AVFL01000008">
    <property type="protein sequence ID" value="EWY40394.1"/>
    <property type="molecule type" value="Genomic_DNA"/>
</dbReference>
<organism evidence="1 2">
    <name type="scientific">Skermanella stibiiresistens SB22</name>
    <dbReference type="NCBI Taxonomy" id="1385369"/>
    <lineage>
        <taxon>Bacteria</taxon>
        <taxon>Pseudomonadati</taxon>
        <taxon>Pseudomonadota</taxon>
        <taxon>Alphaproteobacteria</taxon>
        <taxon>Rhodospirillales</taxon>
        <taxon>Azospirillaceae</taxon>
        <taxon>Skermanella</taxon>
    </lineage>
</organism>
<dbReference type="Proteomes" id="UP000019486">
    <property type="component" value="Unassembled WGS sequence"/>
</dbReference>
<accession>W9H2V7</accession>
<evidence type="ECO:0000313" key="1">
    <source>
        <dbReference type="EMBL" id="EWY40394.1"/>
    </source>
</evidence>
<evidence type="ECO:0000313" key="2">
    <source>
        <dbReference type="Proteomes" id="UP000019486"/>
    </source>
</evidence>
<protein>
    <submittedName>
        <fullName evidence="1">Uncharacterized protein</fullName>
    </submittedName>
</protein>
<dbReference type="OrthoDB" id="7307366at2"/>
<keyword evidence="2" id="KW-1185">Reference proteome</keyword>
<sequence>MAQSVTRALQAIKRYVQDPDQIDQAILASINITLCLASGGDDRVAEGFNNDIGSNGKRFRTGGR</sequence>